<dbReference type="PANTHER" id="PTHR47870">
    <property type="entry name" value="CYTOCHROME C-TYPE BIOGENESIS PROTEIN CCMH"/>
    <property type="match status" value="1"/>
</dbReference>
<evidence type="ECO:0000313" key="10">
    <source>
        <dbReference type="Proteomes" id="UP001273505"/>
    </source>
</evidence>
<dbReference type="InterPro" id="IPR019734">
    <property type="entry name" value="TPR_rpt"/>
</dbReference>
<keyword evidence="3" id="KW-0201">Cytochrome c-type biogenesis</keyword>
<dbReference type="SUPFAM" id="SSF48452">
    <property type="entry name" value="TPR-like"/>
    <property type="match status" value="1"/>
</dbReference>
<feature type="repeat" description="TPR" evidence="5">
    <location>
        <begin position="171"/>
        <end position="204"/>
    </location>
</feature>
<evidence type="ECO:0000256" key="2">
    <source>
        <dbReference type="ARBA" id="ARBA00022737"/>
    </source>
</evidence>
<keyword evidence="6" id="KW-0812">Transmembrane</keyword>
<feature type="domain" description="Cytochrome c-type biogenesis protein H TPR" evidence="8">
    <location>
        <begin position="155"/>
        <end position="272"/>
    </location>
</feature>
<evidence type="ECO:0000256" key="1">
    <source>
        <dbReference type="ARBA" id="ARBA00004196"/>
    </source>
</evidence>
<dbReference type="Gene3D" id="1.25.40.10">
    <property type="entry name" value="Tetratricopeptide repeat domain"/>
    <property type="match status" value="1"/>
</dbReference>
<feature type="domain" description="Cytochrome c-type biogenesis protein H Ig-like" evidence="7">
    <location>
        <begin position="310"/>
        <end position="414"/>
    </location>
</feature>
<comment type="caution">
    <text evidence="9">The sequence shown here is derived from an EMBL/GenBank/DDBJ whole genome shotgun (WGS) entry which is preliminary data.</text>
</comment>
<dbReference type="Proteomes" id="UP001273505">
    <property type="component" value="Unassembled WGS sequence"/>
</dbReference>
<protein>
    <submittedName>
        <fullName evidence="9">C-type cytochrome biogenesis protein CcmI</fullName>
    </submittedName>
</protein>
<dbReference type="InterPro" id="IPR056412">
    <property type="entry name" value="Ig_CycH"/>
</dbReference>
<evidence type="ECO:0000256" key="6">
    <source>
        <dbReference type="SAM" id="Phobius"/>
    </source>
</evidence>
<dbReference type="InterPro" id="IPR017560">
    <property type="entry name" value="Cyt_c_biogenesis_CcmI"/>
</dbReference>
<comment type="subcellular location">
    <subcellularLocation>
        <location evidence="1">Cell envelope</location>
    </subcellularLocation>
</comment>
<dbReference type="InterPro" id="IPR051263">
    <property type="entry name" value="C-type_cytochrome_biogenesis"/>
</dbReference>
<evidence type="ECO:0000259" key="7">
    <source>
        <dbReference type="Pfam" id="PF23892"/>
    </source>
</evidence>
<organism evidence="9 10">
    <name type="scientific">Gilvimarinus gilvus</name>
    <dbReference type="NCBI Taxonomy" id="3058038"/>
    <lineage>
        <taxon>Bacteria</taxon>
        <taxon>Pseudomonadati</taxon>
        <taxon>Pseudomonadota</taxon>
        <taxon>Gammaproteobacteria</taxon>
        <taxon>Cellvibrionales</taxon>
        <taxon>Cellvibrionaceae</taxon>
        <taxon>Gilvimarinus</taxon>
    </lineage>
</organism>
<dbReference type="InterPro" id="IPR011990">
    <property type="entry name" value="TPR-like_helical_dom_sf"/>
</dbReference>
<reference evidence="9 10" key="1">
    <citation type="submission" date="2023-11" db="EMBL/GenBank/DDBJ databases">
        <title>Gilvimarinus fulvus sp. nov., isolated from the surface of Kelp.</title>
        <authorList>
            <person name="Sun Y.Y."/>
            <person name="Gong Y."/>
            <person name="Du Z.J."/>
        </authorList>
    </citation>
    <scope>NUCLEOTIDE SEQUENCE [LARGE SCALE GENOMIC DNA]</scope>
    <source>
        <strain evidence="9 10">SDUM040013</strain>
    </source>
</reference>
<name>A0ABU4S238_9GAMM</name>
<evidence type="ECO:0000313" key="9">
    <source>
        <dbReference type="EMBL" id="MDX6849918.1"/>
    </source>
</evidence>
<keyword evidence="6" id="KW-0472">Membrane</keyword>
<keyword evidence="4 5" id="KW-0802">TPR repeat</keyword>
<keyword evidence="6" id="KW-1133">Transmembrane helix</keyword>
<keyword evidence="10" id="KW-1185">Reference proteome</keyword>
<dbReference type="Pfam" id="PF23914">
    <property type="entry name" value="TPR_CcmH_CycH"/>
    <property type="match status" value="1"/>
</dbReference>
<proteinExistence type="predicted"/>
<evidence type="ECO:0000259" key="8">
    <source>
        <dbReference type="Pfam" id="PF23914"/>
    </source>
</evidence>
<dbReference type="Pfam" id="PF23892">
    <property type="entry name" value="Ig_CycH"/>
    <property type="match status" value="1"/>
</dbReference>
<keyword evidence="2" id="KW-0677">Repeat</keyword>
<dbReference type="RefSeq" id="WP_302721809.1">
    <property type="nucleotide sequence ID" value="NZ_JAULRU010000418.1"/>
</dbReference>
<dbReference type="PANTHER" id="PTHR47870:SF4">
    <property type="entry name" value="CYTOCHROME C-TYPE BIOGENESIS PROTEIN CYCH"/>
    <property type="match status" value="1"/>
</dbReference>
<evidence type="ECO:0000256" key="5">
    <source>
        <dbReference type="PROSITE-ProRule" id="PRU00339"/>
    </source>
</evidence>
<feature type="transmembrane region" description="Helical" evidence="6">
    <location>
        <begin position="99"/>
        <end position="117"/>
    </location>
</feature>
<dbReference type="PROSITE" id="PS50005">
    <property type="entry name" value="TPR"/>
    <property type="match status" value="1"/>
</dbReference>
<gene>
    <name evidence="9" type="primary">ccmI</name>
    <name evidence="9" type="ORF">SCD92_11150</name>
</gene>
<evidence type="ECO:0000256" key="3">
    <source>
        <dbReference type="ARBA" id="ARBA00022748"/>
    </source>
</evidence>
<dbReference type="EMBL" id="JAXAFO010000017">
    <property type="protein sequence ID" value="MDX6849918.1"/>
    <property type="molecule type" value="Genomic_DNA"/>
</dbReference>
<sequence>MSVLVAGACILLLGAAVTVLWPMWRYRATDQAVVVDDSAREAENVALYLEHMRELDADLASDRIEEAQHGKLVAELKRNLLADQKGGGAKVVSGASSSLILAAGVILLCVFSIWLYLAQGFSGDVLFTELQAKVSDHNMAALRQGKQPDITPTLELIDTLRERIKTKPDNPQYWYLLGRYGNQVGQYDTAVEGFRGAYELALNDPGLASQLAQALFFANGNRMNSEISFLVDRALTSDPDDTTARGLAGIEAFAAQDFRAAIEHWQRAVDLTPVGASGREALLAGIARAKQELGGDSAAAATVKSWRVPVAVSMADDLVVPPNATLFVFVREYQGSPMPLAAKRLQDVKFPLSIIIDETMAMTTTDRLASGGAVEVVARLSKSGGAMAQPGDLEGRVGPVDLSELTGQIDVRIDHSL</sequence>
<dbReference type="InterPro" id="IPR056413">
    <property type="entry name" value="TPR_CcmH_CycH"/>
</dbReference>
<dbReference type="NCBIfam" id="TIGR03142">
    <property type="entry name" value="cytochro_ccmI"/>
    <property type="match status" value="1"/>
</dbReference>
<evidence type="ECO:0000256" key="4">
    <source>
        <dbReference type="ARBA" id="ARBA00022803"/>
    </source>
</evidence>
<accession>A0ABU4S238</accession>